<dbReference type="EMBL" id="GGEC01086557">
    <property type="protein sequence ID" value="MBX67041.1"/>
    <property type="molecule type" value="Transcribed_RNA"/>
</dbReference>
<protein>
    <submittedName>
        <fullName evidence="1">Uncharacterized protein</fullName>
    </submittedName>
</protein>
<evidence type="ECO:0000313" key="1">
    <source>
        <dbReference type="EMBL" id="MBX67041.1"/>
    </source>
</evidence>
<dbReference type="AlphaFoldDB" id="A0A2P2QJA7"/>
<name>A0A2P2QJA7_RHIMU</name>
<accession>A0A2P2QJA7</accession>
<organism evidence="1">
    <name type="scientific">Rhizophora mucronata</name>
    <name type="common">Asiatic mangrove</name>
    <dbReference type="NCBI Taxonomy" id="61149"/>
    <lineage>
        <taxon>Eukaryota</taxon>
        <taxon>Viridiplantae</taxon>
        <taxon>Streptophyta</taxon>
        <taxon>Embryophyta</taxon>
        <taxon>Tracheophyta</taxon>
        <taxon>Spermatophyta</taxon>
        <taxon>Magnoliopsida</taxon>
        <taxon>eudicotyledons</taxon>
        <taxon>Gunneridae</taxon>
        <taxon>Pentapetalae</taxon>
        <taxon>rosids</taxon>
        <taxon>fabids</taxon>
        <taxon>Malpighiales</taxon>
        <taxon>Rhizophoraceae</taxon>
        <taxon>Rhizophora</taxon>
    </lineage>
</organism>
<sequence length="22" mass="2647">MTVRKKIMHFFLIASKQVNQIN</sequence>
<proteinExistence type="predicted"/>
<reference evidence="1" key="1">
    <citation type="submission" date="2018-02" db="EMBL/GenBank/DDBJ databases">
        <title>Rhizophora mucronata_Transcriptome.</title>
        <authorList>
            <person name="Meera S.P."/>
            <person name="Sreeshan A."/>
            <person name="Augustine A."/>
        </authorList>
    </citation>
    <scope>NUCLEOTIDE SEQUENCE</scope>
    <source>
        <tissue evidence="1">Leaf</tissue>
    </source>
</reference>